<dbReference type="AlphaFoldDB" id="A0A366LIT4"/>
<dbReference type="Proteomes" id="UP000253303">
    <property type="component" value="Unassembled WGS sequence"/>
</dbReference>
<comment type="caution">
    <text evidence="1">The sequence shown here is derived from an EMBL/GenBank/DDBJ whole genome shotgun (WGS) entry which is preliminary data.</text>
</comment>
<protein>
    <submittedName>
        <fullName evidence="1">Uncharacterized protein</fullName>
    </submittedName>
</protein>
<dbReference type="OrthoDB" id="3528850at2"/>
<keyword evidence="2" id="KW-1185">Reference proteome</keyword>
<dbReference type="EMBL" id="QMEY01000046">
    <property type="protein sequence ID" value="RBQ13797.1"/>
    <property type="molecule type" value="Genomic_DNA"/>
</dbReference>
<sequence length="139" mass="15001">MTTIGLLAVPYGSTHAVADQATCAAWNWPNPDARYVGRAAAVGMDGEGGGEVILEKGKRRSDGRNVVWGHFPPNGVGHRDVWMDVSFNGGATWIQCGPFGGAGSENLDTKFHVTSPSPSWKMRACGKNARHRLRCTAWY</sequence>
<reference evidence="1 2" key="1">
    <citation type="submission" date="2018-06" db="EMBL/GenBank/DDBJ databases">
        <title>Sphaerisporangium craniellae sp. nov., isolated from a marine sponge in the South China Sea.</title>
        <authorList>
            <person name="Li L."/>
        </authorList>
    </citation>
    <scope>NUCLEOTIDE SEQUENCE [LARGE SCALE GENOMIC DNA]</scope>
    <source>
        <strain evidence="1 2">LHW63015</strain>
    </source>
</reference>
<gene>
    <name evidence="1" type="ORF">DP939_43970</name>
</gene>
<name>A0A366LIT4_9ACTN</name>
<organism evidence="1 2">
    <name type="scientific">Spongiactinospora rosea</name>
    <dbReference type="NCBI Taxonomy" id="2248750"/>
    <lineage>
        <taxon>Bacteria</taxon>
        <taxon>Bacillati</taxon>
        <taxon>Actinomycetota</taxon>
        <taxon>Actinomycetes</taxon>
        <taxon>Streptosporangiales</taxon>
        <taxon>Streptosporangiaceae</taxon>
        <taxon>Spongiactinospora</taxon>
    </lineage>
</organism>
<accession>A0A366LIT4</accession>
<dbReference type="RefSeq" id="WP_113986783.1">
    <property type="nucleotide sequence ID" value="NZ_QMEY01000046.1"/>
</dbReference>
<evidence type="ECO:0000313" key="2">
    <source>
        <dbReference type="Proteomes" id="UP000253303"/>
    </source>
</evidence>
<proteinExistence type="predicted"/>
<evidence type="ECO:0000313" key="1">
    <source>
        <dbReference type="EMBL" id="RBQ13797.1"/>
    </source>
</evidence>